<evidence type="ECO:0000313" key="3">
    <source>
        <dbReference type="Proteomes" id="UP000673394"/>
    </source>
</evidence>
<dbReference type="Proteomes" id="UP000673394">
    <property type="component" value="Unassembled WGS sequence"/>
</dbReference>
<reference evidence="2 3" key="1">
    <citation type="submission" date="2021-04" db="EMBL/GenBank/DDBJ databases">
        <title>Paenibacillus sp. DLE-14 whole genome sequence.</title>
        <authorList>
            <person name="Ham Y.J."/>
        </authorList>
    </citation>
    <scope>NUCLEOTIDE SEQUENCE [LARGE SCALE GENOMIC DNA]</scope>
    <source>
        <strain evidence="2 3">DLE-14</strain>
    </source>
</reference>
<keyword evidence="1" id="KW-0472">Membrane</keyword>
<keyword evidence="1" id="KW-0812">Transmembrane</keyword>
<sequence length="625" mass="68842">MLREEKGSAFLLVVFMMLLFTLVGVAVLGATIGGAARTQKSEDNLQTVHLADKALSEAMAHIMARFDNQSISPSLLTQNVEEFVENFTGYENGISELDEAKKPEYRIKNICILGTVNPLKQRLYCQNQSAASPSREEDFLTTIRVTAEAEVNGVKRDLVQDMTLDTFPDFLKYAFGSEGDVVINGAPSFKGNIYAGDELLIQNVANYTYLNNPLNANTQFLYVDPVEDRSALDGIYVPDGDDLGNGKIQIQSQSKIKYRIDPQGTYQPLENLGDPQFHDLDSKVELTEKKKFLSIDVAQSFVDKAYDALGTGADPTLREALWSAYTPLDSGDGLMAQLKGFLSELQSINPITIPTAPSLPDSGATSEELDSYNEAKLDYDRAMSALNAQFSNLSGAVIVEGDLTIGDDLNQIRYTSKGSHDWLIVNGNLTIQNDGPNSVIPIRANILVKGKVTLIGDLEMDSTIFSLQHDELNEIMDAQIRGMVVNDKKRELVMIANGPIDIYRVTAFQPLGDGYKQSSIHTLDGFFYTDQTAELYGVGSLFWIHGGFFAKEGITINAVLGDTTSTETGTTLSFDPQDEGRLDQKQARFVIDYNKDVFINQLAGLPRVNKIRVNIGQKKLLPVQN</sequence>
<organism evidence="2 3">
    <name type="scientific">Paenibacillus lignilyticus</name>
    <dbReference type="NCBI Taxonomy" id="1172615"/>
    <lineage>
        <taxon>Bacteria</taxon>
        <taxon>Bacillati</taxon>
        <taxon>Bacillota</taxon>
        <taxon>Bacilli</taxon>
        <taxon>Bacillales</taxon>
        <taxon>Paenibacillaceae</taxon>
        <taxon>Paenibacillus</taxon>
    </lineage>
</organism>
<comment type="caution">
    <text evidence="2">The sequence shown here is derived from an EMBL/GenBank/DDBJ whole genome shotgun (WGS) entry which is preliminary data.</text>
</comment>
<name>A0ABS5CLU4_9BACL</name>
<keyword evidence="3" id="KW-1185">Reference proteome</keyword>
<evidence type="ECO:0000313" key="2">
    <source>
        <dbReference type="EMBL" id="MBP3966842.1"/>
    </source>
</evidence>
<accession>A0ABS5CLU4</accession>
<keyword evidence="1" id="KW-1133">Transmembrane helix</keyword>
<protein>
    <submittedName>
        <fullName evidence="2">Uncharacterized protein</fullName>
    </submittedName>
</protein>
<dbReference type="EMBL" id="JAGKSP010000024">
    <property type="protein sequence ID" value="MBP3966842.1"/>
    <property type="molecule type" value="Genomic_DNA"/>
</dbReference>
<gene>
    <name evidence="2" type="ORF">I8J30_29575</name>
</gene>
<proteinExistence type="predicted"/>
<feature type="transmembrane region" description="Helical" evidence="1">
    <location>
        <begin position="9"/>
        <end position="36"/>
    </location>
</feature>
<evidence type="ECO:0000256" key="1">
    <source>
        <dbReference type="SAM" id="Phobius"/>
    </source>
</evidence>
<dbReference type="RefSeq" id="WP_210664041.1">
    <property type="nucleotide sequence ID" value="NZ_JAGKSP010000024.1"/>
</dbReference>